<proteinExistence type="predicted"/>
<dbReference type="EMBL" id="ADCY02000034">
    <property type="protein sequence ID" value="EFG31198.1"/>
    <property type="molecule type" value="Genomic_DNA"/>
</dbReference>
<dbReference type="eggNOG" id="COG4255">
    <property type="taxonomic scope" value="Bacteria"/>
</dbReference>
<reference evidence="1 2" key="1">
    <citation type="submission" date="2010-03" db="EMBL/GenBank/DDBJ databases">
        <authorList>
            <consortium name="The Broad Institute Genome Sequencing Platform"/>
            <person name="Ward D."/>
            <person name="Earl A."/>
            <person name="Feldgarden M."/>
            <person name="Gevers D."/>
            <person name="Young S."/>
            <person name="Zeng Q."/>
            <person name="Koehrsen M."/>
            <person name="Alvarado L."/>
            <person name="Berlin A.M."/>
            <person name="Borenstein D."/>
            <person name="Chapman S.B."/>
            <person name="Chen Z."/>
            <person name="Engels R."/>
            <person name="Freedman E."/>
            <person name="Gellesch M."/>
            <person name="Goldberg J."/>
            <person name="Griggs A."/>
            <person name="Gujja S."/>
            <person name="Heilman E.R."/>
            <person name="Heiman D.I."/>
            <person name="Hepburn T.A."/>
            <person name="Howarth C."/>
            <person name="Jen D."/>
            <person name="Larson L."/>
            <person name="Mehta T."/>
            <person name="Park D."/>
            <person name="Pearson M."/>
            <person name="Richards J."/>
            <person name="Roberts A."/>
            <person name="Saif S."/>
            <person name="Shea T.D."/>
            <person name="Shenoy N."/>
            <person name="Sisk P."/>
            <person name="Stolte C."/>
            <person name="Sykes S.N."/>
            <person name="Walk T."/>
            <person name="White J."/>
            <person name="Yandava C."/>
            <person name="Izard J."/>
            <person name="Baranova O.V."/>
            <person name="Blanton J.M."/>
            <person name="Tanner A.C."/>
            <person name="Dewhirst F."/>
            <person name="Haas B."/>
            <person name="Nusbaum C."/>
            <person name="Birren B."/>
        </authorList>
    </citation>
    <scope>NUCLEOTIDE SEQUENCE [LARGE SCALE GENOMIC DNA]</scope>
    <source>
        <strain evidence="1 2">ATCC 29453</strain>
    </source>
</reference>
<dbReference type="AlphaFoldDB" id="V9H616"/>
<dbReference type="OrthoDB" id="5295974at2"/>
<evidence type="ECO:0008006" key="3">
    <source>
        <dbReference type="Google" id="ProtNLM"/>
    </source>
</evidence>
<organism evidence="1 2">
    <name type="scientific">Simonsiella muelleri ATCC 29453</name>
    <dbReference type="NCBI Taxonomy" id="641147"/>
    <lineage>
        <taxon>Bacteria</taxon>
        <taxon>Pseudomonadati</taxon>
        <taxon>Pseudomonadota</taxon>
        <taxon>Betaproteobacteria</taxon>
        <taxon>Neisseriales</taxon>
        <taxon>Neisseriaceae</taxon>
        <taxon>Simonsiella</taxon>
    </lineage>
</organism>
<sequence>MLNIILPHFLRDPDERLPKIHTPAFNQILRFARVQAALYSTADLYQTYLCNQLTLPEYCAYASPLSQQVGMNNIVVQHGSSLDITPNEAQILCAGLNQFYGGDAQFTPIRPDLWQIKLSQLIDWKIENIFNLHQILNPDNAPNDWLQLSTEAQMWLHSHPINQNRKPCSINALWFWNAPADKAYHASAAVATDSAWTSHSSLNIQPLPDDFQGWRLACENHKIDLNETVIFSEKFVNVGNAWTYADTLAQWDAQFFAPVWADLCSGSLKNVRIVCEKNTLTVSSQARFAFWKRLKSFDGKQF</sequence>
<comment type="caution">
    <text evidence="1">The sequence shown here is derived from an EMBL/GenBank/DDBJ whole genome shotgun (WGS) entry which is preliminary data.</text>
</comment>
<reference evidence="1 2" key="2">
    <citation type="submission" date="2011-10" db="EMBL/GenBank/DDBJ databases">
        <title>The Genome Sequence of Simonsiella muelleri ATCC 29453.</title>
        <authorList>
            <consortium name="The Broad Institute Genome Sequencing Platform"/>
            <consortium name="The Broad Institute Genome Sequencing Center for Infectious Disease"/>
            <person name="Earl A."/>
            <person name="Ward D."/>
            <person name="Feldgarden M."/>
            <person name="Gevers D."/>
            <person name="Izard J."/>
            <person name="Baranova O.V."/>
            <person name="Blanton J.M."/>
            <person name="Tanner A.C."/>
            <person name="Dewhirst F."/>
            <person name="Young S.K."/>
            <person name="Zeng Q."/>
            <person name="Gargeya S."/>
            <person name="Fitzgerald M."/>
            <person name="Haas B."/>
            <person name="Abouelleil A."/>
            <person name="Alvarado L."/>
            <person name="Arachchi H.M."/>
            <person name="Berlin A."/>
            <person name="Brown A."/>
            <person name="Chapman S.B."/>
            <person name="Chen Z."/>
            <person name="Dunbar C."/>
            <person name="Freedman E."/>
            <person name="Gearin G."/>
            <person name="Goldberg J."/>
            <person name="Griggs A."/>
            <person name="Gujja S."/>
            <person name="Heiman D."/>
            <person name="Howarth C."/>
            <person name="Larson L."/>
            <person name="Lui A."/>
            <person name="MacDonald P.J.P."/>
            <person name="Montmayeur A."/>
            <person name="Murphy C."/>
            <person name="Neiman D."/>
            <person name="Pearson M."/>
            <person name="Priest M."/>
            <person name="Roberts A."/>
            <person name="Saif S."/>
            <person name="Shea T."/>
            <person name="Shenoy N."/>
            <person name="Sisk P."/>
            <person name="Stolte C."/>
            <person name="Sykes S."/>
            <person name="Wortman J."/>
            <person name="Nusbaum C."/>
            <person name="Birren B."/>
        </authorList>
    </citation>
    <scope>NUCLEOTIDE SEQUENCE [LARGE SCALE GENOMIC DNA]</scope>
    <source>
        <strain evidence="1 2">ATCC 29453</strain>
    </source>
</reference>
<dbReference type="STRING" id="641147.HMPREF9021_01031"/>
<keyword evidence="2" id="KW-1185">Reference proteome</keyword>
<dbReference type="KEGG" id="smur:BWP33_05370"/>
<dbReference type="HOGENOM" id="CLU_777867_0_0_4"/>
<evidence type="ECO:0000313" key="1">
    <source>
        <dbReference type="EMBL" id="EFG31198.1"/>
    </source>
</evidence>
<protein>
    <recommendedName>
        <fullName evidence="3">Cofactor-independent phosphoglycerate mutase</fullName>
    </recommendedName>
</protein>
<dbReference type="RefSeq" id="WP_002642007.1">
    <property type="nucleotide sequence ID" value="NZ_CP019448.1"/>
</dbReference>
<gene>
    <name evidence="1" type="ORF">HMPREF9021_01031</name>
</gene>
<name>V9H616_9NEIS</name>
<evidence type="ECO:0000313" key="2">
    <source>
        <dbReference type="Proteomes" id="UP000017813"/>
    </source>
</evidence>
<dbReference type="Proteomes" id="UP000017813">
    <property type="component" value="Unassembled WGS sequence"/>
</dbReference>
<accession>V9H616</accession>